<dbReference type="EMBL" id="CP064954">
    <property type="protein sequence ID" value="QPK79444.1"/>
    <property type="molecule type" value="Genomic_DNA"/>
</dbReference>
<comment type="pathway">
    <text evidence="6">Quinol/quinone metabolism; menaquinone biosynthesis.</text>
</comment>
<accession>A0A7T0KGB9</accession>
<keyword evidence="3 6" id="KW-0460">Magnesium</keyword>
<dbReference type="Pfam" id="PF02776">
    <property type="entry name" value="TPP_enzyme_N"/>
    <property type="match status" value="1"/>
</dbReference>
<name>A0A7T0KGB9_9CORY</name>
<dbReference type="SUPFAM" id="SSF52518">
    <property type="entry name" value="Thiamin diphosphate-binding fold (THDP-binding)"/>
    <property type="match status" value="2"/>
</dbReference>
<comment type="cofactor">
    <cofactor evidence="6">
        <name>thiamine diphosphate</name>
        <dbReference type="ChEBI" id="CHEBI:58937"/>
    </cofactor>
    <text evidence="6">Binds 1 thiamine pyrophosphate per subunit.</text>
</comment>
<dbReference type="AlphaFoldDB" id="A0A7T0KGB9"/>
<keyword evidence="6" id="KW-0474">Menaquinone biosynthesis</keyword>
<comment type="pathway">
    <text evidence="6">Quinol/quinone metabolism; 1,4-dihydroxy-2-naphthoate biosynthesis; 1,4-dihydroxy-2-naphthoate from chorismate: step 2/7.</text>
</comment>
<sequence>MAAQTEPTSAESNPADSNPAESTPAESNPADSTQALELAQAVAAQVARHCTDVVICPGSRNAPLNLALLARADLRVHTRLDERSAAFLALGIARVQRRHVAVVMTSGTAVANALPAVVESHHSHTPLLVLSADRPARLVGTGASQTIQQQGIFGTFADTLQVAQVGEVGGIGKLLSHQRTAHVNVALDAPLVPADLPSVPTERTLRRAPGPAWSDHGTVDVDLSRNTLVVAGDEAWEVPGLEDVPTIAEPTAPAPYHPVHPAAASFFRQDQVSANNYVVNTRVEQVIVVGHPTLHREVLALLADPDVDLICLSRTPEFTNPRGQHARLGTTVRTTGAPSKDWLKVCAGAAQMAGEAVREVLEDPRFGFSGLHAAAAVADTLAVEDALVLGASNPVRDASLVGLPFDGVSVYSPRGAAGIDGTVAQAIGVALATQHELADAPRAPRTVALMGDVTFIHDATALAIGPHSPRPENLTLVVANDNGGGIFETLEVGAPGLREPFERGFGTPHDVDIEQLVGAFGVDYRRVESAQELLDVLAELKEYSVGMVVVDARTTRTTRRELHQQLRERTSVR</sequence>
<dbReference type="InterPro" id="IPR029061">
    <property type="entry name" value="THDP-binding"/>
</dbReference>
<feature type="domain" description="Thiamine pyrophosphate enzyme N-terminal TPP-binding" evidence="9">
    <location>
        <begin position="38"/>
        <end position="150"/>
    </location>
</feature>
<keyword evidence="11" id="KW-1185">Reference proteome</keyword>
<dbReference type="InterPro" id="IPR011766">
    <property type="entry name" value="TPP_enzyme_TPP-bd"/>
</dbReference>
<dbReference type="InterPro" id="IPR004433">
    <property type="entry name" value="MenaQ_synth_MenD"/>
</dbReference>
<dbReference type="GO" id="GO:0030976">
    <property type="term" value="F:thiamine pyrophosphate binding"/>
    <property type="evidence" value="ECO:0007669"/>
    <property type="project" value="UniProtKB-UniRule"/>
</dbReference>
<gene>
    <name evidence="6" type="primary">menD</name>
    <name evidence="10" type="ORF">G7Y31_01615</name>
</gene>
<dbReference type="Pfam" id="PF02775">
    <property type="entry name" value="TPP_enzyme_C"/>
    <property type="match status" value="1"/>
</dbReference>
<keyword evidence="4 6" id="KW-0786">Thiamine pyrophosphate</keyword>
<evidence type="ECO:0000256" key="2">
    <source>
        <dbReference type="ARBA" id="ARBA00022723"/>
    </source>
</evidence>
<evidence type="ECO:0000256" key="5">
    <source>
        <dbReference type="ARBA" id="ARBA00023211"/>
    </source>
</evidence>
<dbReference type="PIRSF" id="PIRSF004983">
    <property type="entry name" value="MenD"/>
    <property type="match status" value="1"/>
</dbReference>
<organism evidence="10 11">
    <name type="scientific">Corynebacterium lizhenjunii</name>
    <dbReference type="NCBI Taxonomy" id="2709394"/>
    <lineage>
        <taxon>Bacteria</taxon>
        <taxon>Bacillati</taxon>
        <taxon>Actinomycetota</taxon>
        <taxon>Actinomycetes</taxon>
        <taxon>Mycobacteriales</taxon>
        <taxon>Corynebacteriaceae</taxon>
        <taxon>Corynebacterium</taxon>
    </lineage>
</organism>
<keyword evidence="5 6" id="KW-0464">Manganese</keyword>
<evidence type="ECO:0000256" key="3">
    <source>
        <dbReference type="ARBA" id="ARBA00022842"/>
    </source>
</evidence>
<protein>
    <recommendedName>
        <fullName evidence="6">2-succinyl-5-enolpyruvyl-6-hydroxy-3-cyclohexene-1-carboxylate synthase</fullName>
        <shortName evidence="6">SEPHCHC synthase</shortName>
        <ecNumber evidence="6">2.2.1.9</ecNumber>
    </recommendedName>
    <alternativeName>
        <fullName evidence="6">Menaquinone biosynthesis protein MenD</fullName>
    </alternativeName>
</protein>
<dbReference type="EC" id="2.2.1.9" evidence="6"/>
<dbReference type="UniPathway" id="UPA01057">
    <property type="reaction ID" value="UER00164"/>
</dbReference>
<comment type="similarity">
    <text evidence="6">Belongs to the TPP enzyme family. MenD subfamily.</text>
</comment>
<dbReference type="CDD" id="cd02009">
    <property type="entry name" value="TPP_SHCHC_synthase"/>
    <property type="match status" value="1"/>
</dbReference>
<dbReference type="GO" id="GO:0009234">
    <property type="term" value="P:menaquinone biosynthetic process"/>
    <property type="evidence" value="ECO:0007669"/>
    <property type="project" value="UniProtKB-UniRule"/>
</dbReference>
<dbReference type="GO" id="GO:0070204">
    <property type="term" value="F:2-succinyl-5-enolpyruvyl-6-hydroxy-3-cyclohexene-1-carboxylic-acid synthase activity"/>
    <property type="evidence" value="ECO:0007669"/>
    <property type="project" value="UniProtKB-UniRule"/>
</dbReference>
<evidence type="ECO:0000259" key="8">
    <source>
        <dbReference type="Pfam" id="PF02775"/>
    </source>
</evidence>
<dbReference type="NCBIfam" id="TIGR00173">
    <property type="entry name" value="menD"/>
    <property type="match status" value="1"/>
</dbReference>
<reference evidence="10 11" key="1">
    <citation type="submission" date="2020-11" db="EMBL/GenBank/DDBJ databases">
        <title>Corynebacterium sp. ZJ-599.</title>
        <authorList>
            <person name="Zhou J."/>
        </authorList>
    </citation>
    <scope>NUCLEOTIDE SEQUENCE [LARGE SCALE GENOMIC DNA]</scope>
    <source>
        <strain evidence="10 11">ZJ-599</strain>
    </source>
</reference>
<evidence type="ECO:0000313" key="10">
    <source>
        <dbReference type="EMBL" id="QPK79444.1"/>
    </source>
</evidence>
<dbReference type="InterPro" id="IPR012001">
    <property type="entry name" value="Thiamin_PyroP_enz_TPP-bd_dom"/>
</dbReference>
<dbReference type="Gene3D" id="3.40.50.1220">
    <property type="entry name" value="TPP-binding domain"/>
    <property type="match status" value="1"/>
</dbReference>
<dbReference type="RefSeq" id="WP_165008848.1">
    <property type="nucleotide sequence ID" value="NZ_CP064954.1"/>
</dbReference>
<feature type="region of interest" description="Disordered" evidence="7">
    <location>
        <begin position="1"/>
        <end position="32"/>
    </location>
</feature>
<dbReference type="PANTHER" id="PTHR42916">
    <property type="entry name" value="2-SUCCINYL-5-ENOLPYRUVYL-6-HYDROXY-3-CYCLOHEXENE-1-CARBOXYLATE SYNTHASE"/>
    <property type="match status" value="1"/>
</dbReference>
<dbReference type="Gene3D" id="3.40.50.970">
    <property type="match status" value="2"/>
</dbReference>
<feature type="domain" description="Thiamine pyrophosphate enzyme TPP-binding" evidence="8">
    <location>
        <begin position="421"/>
        <end position="551"/>
    </location>
</feature>
<dbReference type="PANTHER" id="PTHR42916:SF1">
    <property type="entry name" value="PROTEIN PHYLLO, CHLOROPLASTIC"/>
    <property type="match status" value="1"/>
</dbReference>
<evidence type="ECO:0000256" key="7">
    <source>
        <dbReference type="SAM" id="MobiDB-lite"/>
    </source>
</evidence>
<dbReference type="Proteomes" id="UP000594681">
    <property type="component" value="Chromosome"/>
</dbReference>
<comment type="subunit">
    <text evidence="6">Homodimer.</text>
</comment>
<comment type="function">
    <text evidence="6">Catalyzes the thiamine diphosphate-dependent decarboxylation of 2-oxoglutarate and the subsequent addition of the resulting succinic semialdehyde-thiamine pyrophosphate anion to isochorismate to yield 2-succinyl-5-enolpyruvyl-6-hydroxy-3-cyclohexene-1-carboxylate (SEPHCHC).</text>
</comment>
<evidence type="ECO:0000313" key="11">
    <source>
        <dbReference type="Proteomes" id="UP000594681"/>
    </source>
</evidence>
<evidence type="ECO:0000256" key="4">
    <source>
        <dbReference type="ARBA" id="ARBA00023052"/>
    </source>
</evidence>
<keyword evidence="2 6" id="KW-0479">Metal-binding</keyword>
<keyword evidence="1 6" id="KW-0808">Transferase</keyword>
<comment type="cofactor">
    <cofactor evidence="6">
        <name>Mg(2+)</name>
        <dbReference type="ChEBI" id="CHEBI:18420"/>
    </cofactor>
    <cofactor evidence="6">
        <name>Mn(2+)</name>
        <dbReference type="ChEBI" id="CHEBI:29035"/>
    </cofactor>
</comment>
<dbReference type="GO" id="GO:0030145">
    <property type="term" value="F:manganese ion binding"/>
    <property type="evidence" value="ECO:0007669"/>
    <property type="project" value="UniProtKB-UniRule"/>
</dbReference>
<dbReference type="KEGG" id="cliz:G7Y31_01615"/>
<dbReference type="UniPathway" id="UPA00079"/>
<evidence type="ECO:0000256" key="6">
    <source>
        <dbReference type="HAMAP-Rule" id="MF_01659"/>
    </source>
</evidence>
<dbReference type="HAMAP" id="MF_01659">
    <property type="entry name" value="MenD"/>
    <property type="match status" value="1"/>
</dbReference>
<evidence type="ECO:0000259" key="9">
    <source>
        <dbReference type="Pfam" id="PF02776"/>
    </source>
</evidence>
<evidence type="ECO:0000256" key="1">
    <source>
        <dbReference type="ARBA" id="ARBA00022679"/>
    </source>
</evidence>
<dbReference type="GO" id="GO:0000287">
    <property type="term" value="F:magnesium ion binding"/>
    <property type="evidence" value="ECO:0007669"/>
    <property type="project" value="UniProtKB-UniRule"/>
</dbReference>
<comment type="catalytic activity">
    <reaction evidence="6">
        <text>isochorismate + 2-oxoglutarate + H(+) = 5-enolpyruvoyl-6-hydroxy-2-succinyl-cyclohex-3-ene-1-carboxylate + CO2</text>
        <dbReference type="Rhea" id="RHEA:25593"/>
        <dbReference type="ChEBI" id="CHEBI:15378"/>
        <dbReference type="ChEBI" id="CHEBI:16526"/>
        <dbReference type="ChEBI" id="CHEBI:16810"/>
        <dbReference type="ChEBI" id="CHEBI:29780"/>
        <dbReference type="ChEBI" id="CHEBI:58818"/>
        <dbReference type="EC" id="2.2.1.9"/>
    </reaction>
</comment>
<proteinExistence type="inferred from homology"/>